<evidence type="ECO:0000313" key="4">
    <source>
        <dbReference type="Proteomes" id="UP000612746"/>
    </source>
</evidence>
<evidence type="ECO:0000256" key="2">
    <source>
        <dbReference type="SAM" id="Phobius"/>
    </source>
</evidence>
<protein>
    <submittedName>
        <fullName evidence="3">Uncharacterized protein</fullName>
    </submittedName>
</protein>
<feature type="transmembrane region" description="Helical" evidence="2">
    <location>
        <begin position="195"/>
        <end position="217"/>
    </location>
</feature>
<dbReference type="AlphaFoldDB" id="A0A8H7Q8J7"/>
<evidence type="ECO:0000256" key="1">
    <source>
        <dbReference type="SAM" id="MobiDB-lite"/>
    </source>
</evidence>
<feature type="compositionally biased region" description="Basic residues" evidence="1">
    <location>
        <begin position="29"/>
        <end position="40"/>
    </location>
</feature>
<dbReference type="OrthoDB" id="10422931at2759"/>
<name>A0A8H7Q8J7_9FUNG</name>
<dbReference type="EMBL" id="JAEPRA010000002">
    <property type="protein sequence ID" value="KAG2187997.1"/>
    <property type="molecule type" value="Genomic_DNA"/>
</dbReference>
<keyword evidence="2" id="KW-0812">Transmembrane</keyword>
<gene>
    <name evidence="3" type="ORF">INT44_000747</name>
</gene>
<feature type="compositionally biased region" description="Low complexity" evidence="1">
    <location>
        <begin position="121"/>
        <end position="136"/>
    </location>
</feature>
<sequence length="253" mass="27304">MSDSSNLLSPLLDDPLDIINPHQQPHSKAGGKAKSNHRPRKDPGPTSQDEAKSRLPADPAANDEIPDIASVVPKDAPKSNDKAHPSKTKNRETPPSASTAAIVVSPLIPSTSTKRKNRLKSQTPVTSLPTSSSATTSYSEFTSSSIIASAMPITTTHLATVTSFTYVSSIIASNSPTLVNENVNTSSGGSAGANIAVPVIISVLSGIFLIAMVVFVMSRLKQKRKNRETWSMYREEPWRNPFRESLDQYHSHY</sequence>
<proteinExistence type="predicted"/>
<comment type="caution">
    <text evidence="3">The sequence shown here is derived from an EMBL/GenBank/DDBJ whole genome shotgun (WGS) entry which is preliminary data.</text>
</comment>
<reference evidence="3" key="1">
    <citation type="submission" date="2020-12" db="EMBL/GenBank/DDBJ databases">
        <title>Metabolic potential, ecology and presence of endohyphal bacteria is reflected in genomic diversity of Mucoromycotina.</title>
        <authorList>
            <person name="Muszewska A."/>
            <person name="Okrasinska A."/>
            <person name="Steczkiewicz K."/>
            <person name="Drgas O."/>
            <person name="Orlowska M."/>
            <person name="Perlinska-Lenart U."/>
            <person name="Aleksandrzak-Piekarczyk T."/>
            <person name="Szatraj K."/>
            <person name="Zielenkiewicz U."/>
            <person name="Pilsyk S."/>
            <person name="Malc E."/>
            <person name="Mieczkowski P."/>
            <person name="Kruszewska J.S."/>
            <person name="Biernat P."/>
            <person name="Pawlowska J."/>
        </authorList>
    </citation>
    <scope>NUCLEOTIDE SEQUENCE</scope>
    <source>
        <strain evidence="3">WA0000051536</strain>
    </source>
</reference>
<feature type="region of interest" description="Disordered" evidence="1">
    <location>
        <begin position="1"/>
        <end position="136"/>
    </location>
</feature>
<evidence type="ECO:0000313" key="3">
    <source>
        <dbReference type="EMBL" id="KAG2187997.1"/>
    </source>
</evidence>
<keyword evidence="4" id="KW-1185">Reference proteome</keyword>
<accession>A0A8H7Q8J7</accession>
<feature type="compositionally biased region" description="Low complexity" evidence="1">
    <location>
        <begin position="1"/>
        <end position="21"/>
    </location>
</feature>
<dbReference type="Proteomes" id="UP000612746">
    <property type="component" value="Unassembled WGS sequence"/>
</dbReference>
<keyword evidence="2" id="KW-1133">Transmembrane helix</keyword>
<feature type="compositionally biased region" description="Basic and acidic residues" evidence="1">
    <location>
        <begin position="75"/>
        <end position="92"/>
    </location>
</feature>
<keyword evidence="2" id="KW-0472">Membrane</keyword>
<organism evidence="3 4">
    <name type="scientific">Umbelopsis vinacea</name>
    <dbReference type="NCBI Taxonomy" id="44442"/>
    <lineage>
        <taxon>Eukaryota</taxon>
        <taxon>Fungi</taxon>
        <taxon>Fungi incertae sedis</taxon>
        <taxon>Mucoromycota</taxon>
        <taxon>Mucoromycotina</taxon>
        <taxon>Umbelopsidomycetes</taxon>
        <taxon>Umbelopsidales</taxon>
        <taxon>Umbelopsidaceae</taxon>
        <taxon>Umbelopsis</taxon>
    </lineage>
</organism>